<sequence length="1185" mass="134082">MIRAACASINSNTHIGALNGPELASIILAVVIFAGGLATAFCIVCVRYKRKEYHNKSKKKGRELAVAPSIFFDEDYLTQESTVYEDYVRAPKDFGVPSEMNYDATLTFDSLKNSKHPGYFENFESTRVRNNSFDVPKGIRKRTPAPRESRKFEPVMTTTEVPASTYRPRFRNSGKNDGKSVSSVIETYKQIRQNNDTNRGLRFLIANQRDVTDMITITNDGTLMTLKGLDREERDTYRLTVIAEYSKGFVNGAGIYQVTVYVDDENDNPPRFNHDNYMGLITENSPLGTEVLVNHLILVKDIDLGRNALFDVHLYGEGSHLFQVELVNGTSRRHNKTLMASFDSFASAMNLEQSFSSLQMMFVDAFAKPHQNEPHFAISFTGPSILDRERDNFYNLKMVARDKGGLSSEVKLGIFVADVNDNAPMFEKIAVFKNAGIEILEYTEDMEIYFVEQMEMKMAVVKEENKTSPLYYKLNTAPYPSALRDSMKEMVDRYHIGTPRHLKTNYNYTRYEKYQRSLKSSRNTTKRQARKDNMSTSPLFSILESTPVGQHLIKITANDDDFEANARVYYEIVSENYALKRHNPRVTKEPNAKYFSIDRLSGEVKINRPLPAESEFRLNISAKDVGNLADFTVIRFRVLDVNDHAPVFLKSWYTFDIEEGVYSNTRVGKVEAIDEDYGQNANITYAIQSSEKIPFTVLPHSGVIIVTGDIDREMKGIYEFKIVAMDGADEKTRLSSFCEVEINVLDLNDNSPEFTGYDEIFYSDGDPEDTDRKLHNLSPVESNRQSNNKLPVFKAYLNRNTEPGTFVKQVNAVDRDFTGNGNGLVMYSLHHNKLPYMFEIDSRDGIITTVSRFTNFHGYEHLNLTVIASDLGSPSRSSTALLLINLQGEDLMTEDDDENYLFPHKYYEVEVVENNVAPMVILHVNTSSQFSRDIFKWSIVPEMDVLRNDEFIIDPNNGTIWLTKSLDREHKDVYKIKVRADRVSREGRNAPASMTYPIVIRVIDENDNAPMFVGNGRPIVAVIPNTANFGFPVTRVLATDADIGVNAEIRYSLLNEPSKLFSIDPVTGRIRVLGPVSKGNQRVYGFDVKATDSAGGDNGKTTIANVFVYILDEHRQVRLVLAGDPVEVEKEVDSLTKSLSDATGLDVRVRLLEPHTGDNEQSTDVYLYAVDPKSNSVIDMADLQE</sequence>
<comment type="subcellular location">
    <subcellularLocation>
        <location evidence="1">Membrane</location>
        <topology evidence="1">Single-pass membrane protein</topology>
    </subcellularLocation>
</comment>
<keyword evidence="4" id="KW-0106">Calcium</keyword>
<feature type="domain" description="Cadherin" evidence="10">
    <location>
        <begin position="1015"/>
        <end position="1127"/>
    </location>
</feature>
<keyword evidence="6 9" id="KW-0472">Membrane</keyword>
<dbReference type="PROSITE" id="PS00232">
    <property type="entry name" value="CADHERIN_1"/>
    <property type="match status" value="4"/>
</dbReference>
<dbReference type="PRINTS" id="PR00205">
    <property type="entry name" value="CADHERIN"/>
</dbReference>
<keyword evidence="5 9" id="KW-1133">Transmembrane helix</keyword>
<dbReference type="Pfam" id="PF00028">
    <property type="entry name" value="Cadherin"/>
    <property type="match status" value="5"/>
</dbReference>
<dbReference type="SMART" id="SM00112">
    <property type="entry name" value="CA"/>
    <property type="match status" value="7"/>
</dbReference>
<dbReference type="Gene3D" id="2.60.40.60">
    <property type="entry name" value="Cadherins"/>
    <property type="match status" value="7"/>
</dbReference>
<feature type="transmembrane region" description="Helical" evidence="9">
    <location>
        <begin position="26"/>
        <end position="48"/>
    </location>
</feature>
<dbReference type="EnsemblMetazoa" id="PPAI006596-RA">
    <property type="protein sequence ID" value="PPAI006596-PA"/>
    <property type="gene ID" value="PPAI006596"/>
</dbReference>
<dbReference type="PANTHER" id="PTHR24028:SF328">
    <property type="entry name" value="CADHERIN-3"/>
    <property type="match status" value="1"/>
</dbReference>
<dbReference type="InterPro" id="IPR020894">
    <property type="entry name" value="Cadherin_CS"/>
</dbReference>
<evidence type="ECO:0000256" key="2">
    <source>
        <dbReference type="ARBA" id="ARBA00022692"/>
    </source>
</evidence>
<evidence type="ECO:0000313" key="12">
    <source>
        <dbReference type="Proteomes" id="UP000092462"/>
    </source>
</evidence>
<proteinExistence type="predicted"/>
<dbReference type="AlphaFoldDB" id="A0A1B0GPD6"/>
<dbReference type="PROSITE" id="PS50268">
    <property type="entry name" value="CADHERIN_2"/>
    <property type="match status" value="7"/>
</dbReference>
<dbReference type="SUPFAM" id="SSF49313">
    <property type="entry name" value="Cadherin-like"/>
    <property type="match status" value="7"/>
</dbReference>
<dbReference type="CDD" id="cd11304">
    <property type="entry name" value="Cadherin_repeat"/>
    <property type="match status" value="7"/>
</dbReference>
<accession>A0A1B0GPD6</accession>
<evidence type="ECO:0000256" key="8">
    <source>
        <dbReference type="SAM" id="MobiDB-lite"/>
    </source>
</evidence>
<dbReference type="GO" id="GO:0007156">
    <property type="term" value="P:homophilic cell adhesion via plasma membrane adhesion molecules"/>
    <property type="evidence" value="ECO:0007669"/>
    <property type="project" value="InterPro"/>
</dbReference>
<dbReference type="InterPro" id="IPR015919">
    <property type="entry name" value="Cadherin-like_sf"/>
</dbReference>
<reference evidence="11" key="1">
    <citation type="submission" date="2022-08" db="UniProtKB">
        <authorList>
            <consortium name="EnsemblMetazoa"/>
        </authorList>
    </citation>
    <scope>IDENTIFICATION</scope>
    <source>
        <strain evidence="11">Israel</strain>
    </source>
</reference>
<keyword evidence="12" id="KW-1185">Reference proteome</keyword>
<dbReference type="GO" id="GO:0005509">
    <property type="term" value="F:calcium ion binding"/>
    <property type="evidence" value="ECO:0007669"/>
    <property type="project" value="UniProtKB-UniRule"/>
</dbReference>
<feature type="region of interest" description="Disordered" evidence="8">
    <location>
        <begin position="134"/>
        <end position="158"/>
    </location>
</feature>
<feature type="domain" description="Cadherin" evidence="10">
    <location>
        <begin position="789"/>
        <end position="920"/>
    </location>
</feature>
<evidence type="ECO:0000256" key="7">
    <source>
        <dbReference type="ARBA" id="ARBA00023180"/>
    </source>
</evidence>
<keyword evidence="7" id="KW-0325">Glycoprotein</keyword>
<evidence type="ECO:0000256" key="9">
    <source>
        <dbReference type="SAM" id="Phobius"/>
    </source>
</evidence>
<evidence type="ECO:0000256" key="1">
    <source>
        <dbReference type="ARBA" id="ARBA00004167"/>
    </source>
</evidence>
<dbReference type="PANTHER" id="PTHR24028">
    <property type="entry name" value="CADHERIN-87A"/>
    <property type="match status" value="1"/>
</dbReference>
<feature type="domain" description="Cadherin" evidence="10">
    <location>
        <begin position="903"/>
        <end position="1012"/>
    </location>
</feature>
<name>A0A1B0GPD6_PHLPP</name>
<feature type="domain" description="Cadherin" evidence="10">
    <location>
        <begin position="273"/>
        <end position="426"/>
    </location>
</feature>
<dbReference type="FunFam" id="2.60.40.60:FF:000020">
    <property type="entry name" value="Dachsous cadherin-related 1b"/>
    <property type="match status" value="1"/>
</dbReference>
<organism evidence="11 12">
    <name type="scientific">Phlebotomus papatasi</name>
    <name type="common">Sandfly</name>
    <dbReference type="NCBI Taxonomy" id="29031"/>
    <lineage>
        <taxon>Eukaryota</taxon>
        <taxon>Metazoa</taxon>
        <taxon>Ecdysozoa</taxon>
        <taxon>Arthropoda</taxon>
        <taxon>Hexapoda</taxon>
        <taxon>Insecta</taxon>
        <taxon>Pterygota</taxon>
        <taxon>Neoptera</taxon>
        <taxon>Endopterygota</taxon>
        <taxon>Diptera</taxon>
        <taxon>Nematocera</taxon>
        <taxon>Psychodoidea</taxon>
        <taxon>Psychodidae</taxon>
        <taxon>Phlebotomus</taxon>
        <taxon>Phlebotomus</taxon>
    </lineage>
</organism>
<keyword evidence="2 9" id="KW-0812">Transmembrane</keyword>
<evidence type="ECO:0000313" key="11">
    <source>
        <dbReference type="EnsemblMetazoa" id="PPAI006596-PA"/>
    </source>
</evidence>
<evidence type="ECO:0000259" key="10">
    <source>
        <dbReference type="PROSITE" id="PS50268"/>
    </source>
</evidence>
<dbReference type="InterPro" id="IPR002126">
    <property type="entry name" value="Cadherin-like_dom"/>
</dbReference>
<feature type="domain" description="Cadherin" evidence="10">
    <location>
        <begin position="649"/>
        <end position="754"/>
    </location>
</feature>
<evidence type="ECO:0000256" key="6">
    <source>
        <dbReference type="ARBA" id="ARBA00023136"/>
    </source>
</evidence>
<evidence type="ECO:0000256" key="3">
    <source>
        <dbReference type="ARBA" id="ARBA00022737"/>
    </source>
</evidence>
<dbReference type="GO" id="GO:0005886">
    <property type="term" value="C:plasma membrane"/>
    <property type="evidence" value="ECO:0007669"/>
    <property type="project" value="InterPro"/>
</dbReference>
<protein>
    <recommendedName>
        <fullName evidence="10">Cadherin domain-containing protein</fullName>
    </recommendedName>
</protein>
<dbReference type="Proteomes" id="UP000092462">
    <property type="component" value="Unassembled WGS sequence"/>
</dbReference>
<feature type="domain" description="Cadherin" evidence="10">
    <location>
        <begin position="194"/>
        <end position="272"/>
    </location>
</feature>
<dbReference type="GO" id="GO:0009653">
    <property type="term" value="P:anatomical structure morphogenesis"/>
    <property type="evidence" value="ECO:0007669"/>
    <property type="project" value="UniProtKB-ARBA"/>
</dbReference>
<dbReference type="EMBL" id="AJVK01058452">
    <property type="status" value="NOT_ANNOTATED_CDS"/>
    <property type="molecule type" value="Genomic_DNA"/>
</dbReference>
<evidence type="ECO:0000256" key="4">
    <source>
        <dbReference type="ARBA" id="ARBA00022837"/>
    </source>
</evidence>
<dbReference type="VEuPathDB" id="VectorBase:PPAI006596"/>
<dbReference type="VEuPathDB" id="VectorBase:PPAPM1_009952"/>
<feature type="domain" description="Cadherin" evidence="10">
    <location>
        <begin position="534"/>
        <end position="648"/>
    </location>
</feature>
<evidence type="ECO:0000256" key="5">
    <source>
        <dbReference type="ARBA" id="ARBA00022989"/>
    </source>
</evidence>
<dbReference type="GO" id="GO:0060429">
    <property type="term" value="P:epithelium development"/>
    <property type="evidence" value="ECO:0007669"/>
    <property type="project" value="UniProtKB-ARBA"/>
</dbReference>
<keyword evidence="3" id="KW-0677">Repeat</keyword>
<dbReference type="InterPro" id="IPR050174">
    <property type="entry name" value="Protocadherin/Cadherin-CA"/>
</dbReference>